<dbReference type="InterPro" id="IPR036855">
    <property type="entry name" value="Znf_CCCH_sf"/>
</dbReference>
<keyword evidence="1 5" id="KW-0479">Metal-binding</keyword>
<dbReference type="STRING" id="1314778.A0A5C3PVH5"/>
<dbReference type="Gene3D" id="3.30.1370.210">
    <property type="match status" value="1"/>
</dbReference>
<dbReference type="PROSITE" id="PS50103">
    <property type="entry name" value="ZF_C3H1"/>
    <property type="match status" value="2"/>
</dbReference>
<dbReference type="SUPFAM" id="SSF90229">
    <property type="entry name" value="CCCH zinc finger"/>
    <property type="match status" value="2"/>
</dbReference>
<evidence type="ECO:0000256" key="1">
    <source>
        <dbReference type="ARBA" id="ARBA00022723"/>
    </source>
</evidence>
<evidence type="ECO:0000259" key="7">
    <source>
        <dbReference type="PROSITE" id="PS50103"/>
    </source>
</evidence>
<dbReference type="PANTHER" id="PTHR12547">
    <property type="entry name" value="CCCH ZINC FINGER/TIS11-RELATED"/>
    <property type="match status" value="1"/>
</dbReference>
<dbReference type="Gene3D" id="4.10.1000.10">
    <property type="entry name" value="Zinc finger, CCCH-type"/>
    <property type="match status" value="1"/>
</dbReference>
<evidence type="ECO:0000256" key="5">
    <source>
        <dbReference type="PROSITE-ProRule" id="PRU00723"/>
    </source>
</evidence>
<feature type="domain" description="C3H1-type" evidence="7">
    <location>
        <begin position="106"/>
        <end position="135"/>
    </location>
</feature>
<evidence type="ECO:0000313" key="8">
    <source>
        <dbReference type="EMBL" id="TFK93825.1"/>
    </source>
</evidence>
<organism evidence="8 9">
    <name type="scientific">Polyporus arcularius HHB13444</name>
    <dbReference type="NCBI Taxonomy" id="1314778"/>
    <lineage>
        <taxon>Eukaryota</taxon>
        <taxon>Fungi</taxon>
        <taxon>Dikarya</taxon>
        <taxon>Basidiomycota</taxon>
        <taxon>Agaricomycotina</taxon>
        <taxon>Agaricomycetes</taxon>
        <taxon>Polyporales</taxon>
        <taxon>Polyporaceae</taxon>
        <taxon>Polyporus</taxon>
    </lineage>
</organism>
<dbReference type="GO" id="GO:0008270">
    <property type="term" value="F:zinc ion binding"/>
    <property type="evidence" value="ECO:0007669"/>
    <property type="project" value="UniProtKB-KW"/>
</dbReference>
<keyword evidence="9" id="KW-1185">Reference proteome</keyword>
<feature type="zinc finger region" description="C3H1-type" evidence="5">
    <location>
        <begin position="106"/>
        <end position="135"/>
    </location>
</feature>
<evidence type="ECO:0000313" key="9">
    <source>
        <dbReference type="Proteomes" id="UP000308197"/>
    </source>
</evidence>
<keyword evidence="4 5" id="KW-0862">Zinc</keyword>
<proteinExistence type="predicted"/>
<feature type="domain" description="C3H1-type" evidence="7">
    <location>
        <begin position="7"/>
        <end position="34"/>
    </location>
</feature>
<dbReference type="InParanoid" id="A0A5C3PVH5"/>
<gene>
    <name evidence="8" type="ORF">K466DRAFT_658261</name>
</gene>
<name>A0A5C3PVH5_9APHY</name>
<reference evidence="8 9" key="1">
    <citation type="journal article" date="2019" name="Nat. Ecol. Evol.">
        <title>Megaphylogeny resolves global patterns of mushroom evolution.</title>
        <authorList>
            <person name="Varga T."/>
            <person name="Krizsan K."/>
            <person name="Foldi C."/>
            <person name="Dima B."/>
            <person name="Sanchez-Garcia M."/>
            <person name="Sanchez-Ramirez S."/>
            <person name="Szollosi G.J."/>
            <person name="Szarkandi J.G."/>
            <person name="Papp V."/>
            <person name="Albert L."/>
            <person name="Andreopoulos W."/>
            <person name="Angelini C."/>
            <person name="Antonin V."/>
            <person name="Barry K.W."/>
            <person name="Bougher N.L."/>
            <person name="Buchanan P."/>
            <person name="Buyck B."/>
            <person name="Bense V."/>
            <person name="Catcheside P."/>
            <person name="Chovatia M."/>
            <person name="Cooper J."/>
            <person name="Damon W."/>
            <person name="Desjardin D."/>
            <person name="Finy P."/>
            <person name="Geml J."/>
            <person name="Haridas S."/>
            <person name="Hughes K."/>
            <person name="Justo A."/>
            <person name="Karasinski D."/>
            <person name="Kautmanova I."/>
            <person name="Kiss B."/>
            <person name="Kocsube S."/>
            <person name="Kotiranta H."/>
            <person name="LaButti K.M."/>
            <person name="Lechner B.E."/>
            <person name="Liimatainen K."/>
            <person name="Lipzen A."/>
            <person name="Lukacs Z."/>
            <person name="Mihaltcheva S."/>
            <person name="Morgado L.N."/>
            <person name="Niskanen T."/>
            <person name="Noordeloos M.E."/>
            <person name="Ohm R.A."/>
            <person name="Ortiz-Santana B."/>
            <person name="Ovrebo C."/>
            <person name="Racz N."/>
            <person name="Riley R."/>
            <person name="Savchenko A."/>
            <person name="Shiryaev A."/>
            <person name="Soop K."/>
            <person name="Spirin V."/>
            <person name="Szebenyi C."/>
            <person name="Tomsovsky M."/>
            <person name="Tulloss R.E."/>
            <person name="Uehling J."/>
            <person name="Grigoriev I.V."/>
            <person name="Vagvolgyi C."/>
            <person name="Papp T."/>
            <person name="Martin F.M."/>
            <person name="Miettinen O."/>
            <person name="Hibbett D.S."/>
            <person name="Nagy L.G."/>
        </authorList>
    </citation>
    <scope>NUCLEOTIDE SEQUENCE [LARGE SCALE GENOMIC DNA]</scope>
    <source>
        <strain evidence="8 9">HHB13444</strain>
    </source>
</reference>
<keyword evidence="3 5" id="KW-0863">Zinc-finger</keyword>
<feature type="region of interest" description="Disordered" evidence="6">
    <location>
        <begin position="418"/>
        <end position="458"/>
    </location>
</feature>
<sequence length="458" mass="50667">MASRRGRFRTKLCRNFALGHCPQGEKCNYIHASPEVIQTNSIGPLLQTSTSQRSQDGPLSATTISPSPWLAVSPATNTSSDQLAYNWSNSSHAGFPSSRIKYRPLSWRTTLCRHFLKNRGWCPLGDACNYIHDLTLAEFAKNDVRLHIRRGERGKAGSKHSHCWAYIQGLCHVQDCQYLHPAAINMFATHTPCLAWPNCRRGPLCPLKHPEPYISNSPTTSPAARPAMLQASVPGHADAVPRGAMQYPGMFYFNVPSQPPPSLAPPLSLPPPPQAPTMTSQPPVAFTNPWEGWQMQVPYTPTAMTYTPMAVTAPSWPTVGFNESSNRPPAVPYFAVSVYDDTTLPQPPAPEYEDPVPRQAHMSNYTYHPVPVDEAPQPRSFSTPNEDFPYVPPKEQRNGHAKRVSVSLQNKEAMDALGLDSSSHGRLPWQTHSDRLARRSWAPSSSIRTAQATPPPVM</sequence>
<keyword evidence="2" id="KW-0677">Repeat</keyword>
<dbReference type="InterPro" id="IPR000571">
    <property type="entry name" value="Znf_CCCH"/>
</dbReference>
<feature type="compositionally biased region" description="Polar residues" evidence="6">
    <location>
        <begin position="442"/>
        <end position="452"/>
    </location>
</feature>
<dbReference type="EMBL" id="ML210976">
    <property type="protein sequence ID" value="TFK93825.1"/>
    <property type="molecule type" value="Genomic_DNA"/>
</dbReference>
<dbReference type="AlphaFoldDB" id="A0A5C3PVH5"/>
<protein>
    <recommendedName>
        <fullName evidence="7">C3H1-type domain-containing protein</fullName>
    </recommendedName>
</protein>
<dbReference type="PANTHER" id="PTHR12547:SF18">
    <property type="entry name" value="PROTEIN TIS11"/>
    <property type="match status" value="1"/>
</dbReference>
<feature type="region of interest" description="Disordered" evidence="6">
    <location>
        <begin position="374"/>
        <end position="404"/>
    </location>
</feature>
<dbReference type="Proteomes" id="UP000308197">
    <property type="component" value="Unassembled WGS sequence"/>
</dbReference>
<feature type="zinc finger region" description="C3H1-type" evidence="5">
    <location>
        <begin position="7"/>
        <end position="34"/>
    </location>
</feature>
<evidence type="ECO:0000256" key="2">
    <source>
        <dbReference type="ARBA" id="ARBA00022737"/>
    </source>
</evidence>
<accession>A0A5C3PVH5</accession>
<evidence type="ECO:0000256" key="6">
    <source>
        <dbReference type="SAM" id="MobiDB-lite"/>
    </source>
</evidence>
<dbReference type="Pfam" id="PF14608">
    <property type="entry name" value="zf-CCCH_2"/>
    <property type="match status" value="1"/>
</dbReference>
<evidence type="ECO:0000256" key="4">
    <source>
        <dbReference type="ARBA" id="ARBA00022833"/>
    </source>
</evidence>
<evidence type="ECO:0000256" key="3">
    <source>
        <dbReference type="ARBA" id="ARBA00022771"/>
    </source>
</evidence>
<dbReference type="InterPro" id="IPR045877">
    <property type="entry name" value="ZFP36-like"/>
</dbReference>
<dbReference type="Pfam" id="PF00642">
    <property type="entry name" value="zf-CCCH"/>
    <property type="match status" value="2"/>
</dbReference>
<dbReference type="SMART" id="SM00356">
    <property type="entry name" value="ZnF_C3H1"/>
    <property type="match status" value="3"/>
</dbReference>
<dbReference type="GO" id="GO:0003729">
    <property type="term" value="F:mRNA binding"/>
    <property type="evidence" value="ECO:0007669"/>
    <property type="project" value="InterPro"/>
</dbReference>